<proteinExistence type="predicted"/>
<feature type="region of interest" description="Disordered" evidence="2">
    <location>
        <begin position="145"/>
        <end position="222"/>
    </location>
</feature>
<reference evidence="3" key="1">
    <citation type="submission" date="2021-01" db="EMBL/GenBank/DDBJ databases">
        <authorList>
            <person name="Corre E."/>
            <person name="Pelletier E."/>
            <person name="Niang G."/>
            <person name="Scheremetjew M."/>
            <person name="Finn R."/>
            <person name="Kale V."/>
            <person name="Holt S."/>
            <person name="Cochrane G."/>
            <person name="Meng A."/>
            <person name="Brown T."/>
            <person name="Cohen L."/>
        </authorList>
    </citation>
    <scope>NUCLEOTIDE SEQUENCE</scope>
    <source>
        <strain evidence="3">CCAP 1951/1</strain>
    </source>
</reference>
<dbReference type="AlphaFoldDB" id="A0A7S1L1L4"/>
<feature type="compositionally biased region" description="Polar residues" evidence="2">
    <location>
        <begin position="182"/>
        <end position="197"/>
    </location>
</feature>
<feature type="region of interest" description="Disordered" evidence="2">
    <location>
        <begin position="83"/>
        <end position="129"/>
    </location>
</feature>
<organism evidence="3">
    <name type="scientific">Neobodo designis</name>
    <name type="common">Flagellated protozoan</name>
    <name type="synonym">Bodo designis</name>
    <dbReference type="NCBI Taxonomy" id="312471"/>
    <lineage>
        <taxon>Eukaryota</taxon>
        <taxon>Discoba</taxon>
        <taxon>Euglenozoa</taxon>
        <taxon>Kinetoplastea</taxon>
        <taxon>Metakinetoplastina</taxon>
        <taxon>Neobodonida</taxon>
        <taxon>Neobodo</taxon>
    </lineage>
</organism>
<feature type="region of interest" description="Disordered" evidence="2">
    <location>
        <begin position="1"/>
        <end position="23"/>
    </location>
</feature>
<gene>
    <name evidence="3" type="ORF">NDES1114_LOCUS2178</name>
</gene>
<evidence type="ECO:0000256" key="2">
    <source>
        <dbReference type="SAM" id="MobiDB-lite"/>
    </source>
</evidence>
<evidence type="ECO:0008006" key="4">
    <source>
        <dbReference type="Google" id="ProtNLM"/>
    </source>
</evidence>
<accession>A0A7S1L1L4</accession>
<feature type="compositionally biased region" description="Basic and acidic residues" evidence="2">
    <location>
        <begin position="111"/>
        <end position="129"/>
    </location>
</feature>
<keyword evidence="1" id="KW-0175">Coiled coil</keyword>
<dbReference type="EMBL" id="HBGF01003150">
    <property type="protein sequence ID" value="CAD9091720.1"/>
    <property type="molecule type" value="Transcribed_RNA"/>
</dbReference>
<feature type="compositionally biased region" description="Basic and acidic residues" evidence="2">
    <location>
        <begin position="11"/>
        <end position="23"/>
    </location>
</feature>
<sequence>MYGPKKTNINVHKDFHMGSGKNRERIEKAERANAEKIAEQAVRKQTLEKERMQEQYDRLRSASSVVGSSGKLARRLPLFLDESGEKAAASGDQPAAETKEQPADTKTGAVSKEEQIAIRKALDDERKARDDPLAAIRAHEAAVAAARARAGMGTAAASSTNAAGAASASDKSGLRKFLGNRSLPNSSEPPQARQTAPTAGPQVPPTAAKPAASGLRRMKFES</sequence>
<name>A0A7S1L1L4_NEODS</name>
<feature type="compositionally biased region" description="Low complexity" evidence="2">
    <location>
        <begin position="145"/>
        <end position="168"/>
    </location>
</feature>
<evidence type="ECO:0000256" key="1">
    <source>
        <dbReference type="SAM" id="Coils"/>
    </source>
</evidence>
<protein>
    <recommendedName>
        <fullName evidence="4">CBF1-interacting co-repressor CIR N-terminal domain-containing protein</fullName>
    </recommendedName>
</protein>
<feature type="coiled-coil region" evidence="1">
    <location>
        <begin position="35"/>
        <end position="62"/>
    </location>
</feature>
<evidence type="ECO:0000313" key="3">
    <source>
        <dbReference type="EMBL" id="CAD9091720.1"/>
    </source>
</evidence>